<dbReference type="OrthoDB" id="3791143at2759"/>
<dbReference type="Proteomes" id="UP000800038">
    <property type="component" value="Unassembled WGS sequence"/>
</dbReference>
<evidence type="ECO:0000256" key="1">
    <source>
        <dbReference type="SAM" id="MobiDB-lite"/>
    </source>
</evidence>
<name>A0A6A5S7A6_9PLEO</name>
<evidence type="ECO:0000313" key="2">
    <source>
        <dbReference type="EMBL" id="KAF1935932.1"/>
    </source>
</evidence>
<organism evidence="2 3">
    <name type="scientific">Clathrospora elynae</name>
    <dbReference type="NCBI Taxonomy" id="706981"/>
    <lineage>
        <taxon>Eukaryota</taxon>
        <taxon>Fungi</taxon>
        <taxon>Dikarya</taxon>
        <taxon>Ascomycota</taxon>
        <taxon>Pezizomycotina</taxon>
        <taxon>Dothideomycetes</taxon>
        <taxon>Pleosporomycetidae</taxon>
        <taxon>Pleosporales</taxon>
        <taxon>Diademaceae</taxon>
        <taxon>Clathrospora</taxon>
    </lineage>
</organism>
<feature type="region of interest" description="Disordered" evidence="1">
    <location>
        <begin position="1"/>
        <end position="25"/>
    </location>
</feature>
<sequence>MPPKRIINGTQHAEVRPKRQRKPSQCAIEGNELSSGTINQPIELPKTQLSTPLLPILASSEPAQAIVEVAVAIEAPADALVGHIIGPEQPWDLQLVELQSAIVVPTTASKAATIATAEEEDSEEEDMGGLDARFVDNFEGINWNKLQQYCKPMRTLKGKKSWVFNYGYRVALQRSAEQVADKQECTFFVCHWCHQNTASSGIVEVSTATSSAAKHLGLDRRGHYLSKHGKKVAVLPGGQSTIETAMRKGVAISQEVANELGNFDVQGFRLAAVLWLSSGT</sequence>
<accession>A0A6A5S7A6</accession>
<protein>
    <submittedName>
        <fullName evidence="2">Uncharacterized protein</fullName>
    </submittedName>
</protein>
<dbReference type="AlphaFoldDB" id="A0A6A5S7A6"/>
<evidence type="ECO:0000313" key="3">
    <source>
        <dbReference type="Proteomes" id="UP000800038"/>
    </source>
</evidence>
<reference evidence="2" key="1">
    <citation type="journal article" date="2020" name="Stud. Mycol.">
        <title>101 Dothideomycetes genomes: a test case for predicting lifestyles and emergence of pathogens.</title>
        <authorList>
            <person name="Haridas S."/>
            <person name="Albert R."/>
            <person name="Binder M."/>
            <person name="Bloem J."/>
            <person name="Labutti K."/>
            <person name="Salamov A."/>
            <person name="Andreopoulos B."/>
            <person name="Baker S."/>
            <person name="Barry K."/>
            <person name="Bills G."/>
            <person name="Bluhm B."/>
            <person name="Cannon C."/>
            <person name="Castanera R."/>
            <person name="Culley D."/>
            <person name="Daum C."/>
            <person name="Ezra D."/>
            <person name="Gonzalez J."/>
            <person name="Henrissat B."/>
            <person name="Kuo A."/>
            <person name="Liang C."/>
            <person name="Lipzen A."/>
            <person name="Lutzoni F."/>
            <person name="Magnuson J."/>
            <person name="Mondo S."/>
            <person name="Nolan M."/>
            <person name="Ohm R."/>
            <person name="Pangilinan J."/>
            <person name="Park H.-J."/>
            <person name="Ramirez L."/>
            <person name="Alfaro M."/>
            <person name="Sun H."/>
            <person name="Tritt A."/>
            <person name="Yoshinaga Y."/>
            <person name="Zwiers L.-H."/>
            <person name="Turgeon B."/>
            <person name="Goodwin S."/>
            <person name="Spatafora J."/>
            <person name="Crous P."/>
            <person name="Grigoriev I."/>
        </authorList>
    </citation>
    <scope>NUCLEOTIDE SEQUENCE</scope>
    <source>
        <strain evidence="2">CBS 161.51</strain>
    </source>
</reference>
<proteinExistence type="predicted"/>
<dbReference type="EMBL" id="ML976224">
    <property type="protein sequence ID" value="KAF1935932.1"/>
    <property type="molecule type" value="Genomic_DNA"/>
</dbReference>
<keyword evidence="3" id="KW-1185">Reference proteome</keyword>
<gene>
    <name evidence="2" type="ORF">EJ02DRAFT_414915</name>
</gene>